<dbReference type="AlphaFoldDB" id="A0A6T5X487"/>
<name>A0A6T5X487_9CHLO</name>
<accession>A0A6T5X487</accession>
<feature type="compositionally biased region" description="Low complexity" evidence="1">
    <location>
        <begin position="12"/>
        <end position="26"/>
    </location>
</feature>
<dbReference type="EMBL" id="HBDW01002216">
    <property type="protein sequence ID" value="CAD8218096.1"/>
    <property type="molecule type" value="Transcribed_RNA"/>
</dbReference>
<feature type="region of interest" description="Disordered" evidence="1">
    <location>
        <begin position="1"/>
        <end position="50"/>
    </location>
</feature>
<evidence type="ECO:0000256" key="1">
    <source>
        <dbReference type="SAM" id="MobiDB-lite"/>
    </source>
</evidence>
<dbReference type="InterPro" id="IPR009741">
    <property type="entry name" value="EARLY_FLOWERING_4_dom"/>
</dbReference>
<dbReference type="Pfam" id="PF07011">
    <property type="entry name" value="Elf4"/>
    <property type="match status" value="1"/>
</dbReference>
<organism evidence="3">
    <name type="scientific">Pycnococcus provasolii</name>
    <dbReference type="NCBI Taxonomy" id="41880"/>
    <lineage>
        <taxon>Eukaryota</taxon>
        <taxon>Viridiplantae</taxon>
        <taxon>Chlorophyta</taxon>
        <taxon>Pseudoscourfieldiophyceae</taxon>
        <taxon>Pseudoscourfieldiales</taxon>
        <taxon>Pycnococcaceae</taxon>
        <taxon>Pycnococcus</taxon>
    </lineage>
</organism>
<gene>
    <name evidence="3" type="ORF">PPRO1472_LOCUS1538</name>
    <name evidence="4" type="ORF">PPROV_000918700</name>
</gene>
<dbReference type="Proteomes" id="UP000660262">
    <property type="component" value="Unassembled WGS sequence"/>
</dbReference>
<protein>
    <recommendedName>
        <fullName evidence="2">Protein EARLY FLOWERING 4 domain-containing protein</fullName>
    </recommendedName>
</protein>
<sequence length="134" mass="14163">MASASAPPPPAAGSGAEDNNNNSADMDNADGDNTRAGGRGEGKHLGSSLEEGARVIIDAVSQALEHNERLIADIQNGQKSCNPASLATNERMLRQLSGNLATVKKDYATLAQHFEETLLQEKELRQKQKPPTAA</sequence>
<proteinExistence type="predicted"/>
<feature type="compositionally biased region" description="Pro residues" evidence="1">
    <location>
        <begin position="1"/>
        <end position="11"/>
    </location>
</feature>
<evidence type="ECO:0000313" key="3">
    <source>
        <dbReference type="EMBL" id="CAD8218096.1"/>
    </source>
</evidence>
<reference evidence="3" key="2">
    <citation type="submission" date="2021-01" db="EMBL/GenBank/DDBJ databases">
        <authorList>
            <person name="Corre E."/>
            <person name="Pelletier E."/>
            <person name="Niang G."/>
            <person name="Scheremetjew M."/>
            <person name="Finn R."/>
            <person name="Kale V."/>
            <person name="Holt S."/>
            <person name="Cochrane G."/>
            <person name="Meng A."/>
            <person name="Brown T."/>
            <person name="Cohen L."/>
        </authorList>
    </citation>
    <scope>NUCLEOTIDE SEQUENCE</scope>
    <source>
        <strain evidence="3">RCC251</strain>
    </source>
</reference>
<dbReference type="EMBL" id="BNJQ01000029">
    <property type="protein sequence ID" value="GHP10456.1"/>
    <property type="molecule type" value="Genomic_DNA"/>
</dbReference>
<reference evidence="4" key="1">
    <citation type="submission" date="2020-10" db="EMBL/GenBank/DDBJ databases">
        <title>Unveiling of a novel bifunctional photoreceptor, Dualchrome1, isolated from a cosmopolitan green alga.</title>
        <authorList>
            <person name="Suzuki S."/>
            <person name="Kawachi M."/>
        </authorList>
    </citation>
    <scope>NUCLEOTIDE SEQUENCE</scope>
    <source>
        <strain evidence="4">NIES 2893</strain>
    </source>
</reference>
<evidence type="ECO:0000259" key="2">
    <source>
        <dbReference type="Pfam" id="PF07011"/>
    </source>
</evidence>
<evidence type="ECO:0000313" key="5">
    <source>
        <dbReference type="Proteomes" id="UP000660262"/>
    </source>
</evidence>
<keyword evidence="5" id="KW-1185">Reference proteome</keyword>
<feature type="domain" description="Protein EARLY FLOWERING 4" evidence="2">
    <location>
        <begin position="59"/>
        <end position="123"/>
    </location>
</feature>
<evidence type="ECO:0000313" key="4">
    <source>
        <dbReference type="EMBL" id="GHP10456.1"/>
    </source>
</evidence>